<feature type="compositionally biased region" description="Basic and acidic residues" evidence="5">
    <location>
        <begin position="32"/>
        <end position="46"/>
    </location>
</feature>
<keyword evidence="2" id="KW-0747">Spliceosome</keyword>
<reference evidence="7" key="1">
    <citation type="journal article" date="2019" name="Sci. Rep.">
        <title>Draft genome of Tanacetum cinerariifolium, the natural source of mosquito coil.</title>
        <authorList>
            <person name="Yamashiro T."/>
            <person name="Shiraishi A."/>
            <person name="Satake H."/>
            <person name="Nakayama K."/>
        </authorList>
    </citation>
    <scope>NUCLEOTIDE SEQUENCE</scope>
</reference>
<keyword evidence="3" id="KW-0508">mRNA splicing</keyword>
<dbReference type="SUPFAM" id="SSF54928">
    <property type="entry name" value="RNA-binding domain, RBD"/>
    <property type="match status" value="1"/>
</dbReference>
<evidence type="ECO:0000259" key="6">
    <source>
        <dbReference type="PROSITE" id="PS50102"/>
    </source>
</evidence>
<protein>
    <recommendedName>
        <fullName evidence="6">RRM domain-containing protein</fullName>
    </recommendedName>
</protein>
<proteinExistence type="predicted"/>
<dbReference type="EMBL" id="BKCJ010007466">
    <property type="protein sequence ID" value="GEU77405.1"/>
    <property type="molecule type" value="Genomic_DNA"/>
</dbReference>
<name>A0A6L2MYH0_TANCI</name>
<keyword evidence="4" id="KW-0694">RNA-binding</keyword>
<feature type="compositionally biased region" description="Low complexity" evidence="5">
    <location>
        <begin position="1"/>
        <end position="19"/>
    </location>
</feature>
<dbReference type="AlphaFoldDB" id="A0A6L2MYH0"/>
<dbReference type="InterPro" id="IPR050907">
    <property type="entry name" value="SRSF"/>
</dbReference>
<feature type="region of interest" description="Disordered" evidence="5">
    <location>
        <begin position="1"/>
        <end position="49"/>
    </location>
</feature>
<dbReference type="Pfam" id="PF00076">
    <property type="entry name" value="RRM_1"/>
    <property type="match status" value="1"/>
</dbReference>
<dbReference type="GO" id="GO:0006397">
    <property type="term" value="P:mRNA processing"/>
    <property type="evidence" value="ECO:0007669"/>
    <property type="project" value="UniProtKB-KW"/>
</dbReference>
<evidence type="ECO:0000256" key="5">
    <source>
        <dbReference type="SAM" id="MobiDB-lite"/>
    </source>
</evidence>
<comment type="caution">
    <text evidence="7">The sequence shown here is derived from an EMBL/GenBank/DDBJ whole genome shotgun (WGS) entry which is preliminary data.</text>
</comment>
<dbReference type="InterPro" id="IPR000504">
    <property type="entry name" value="RRM_dom"/>
</dbReference>
<dbReference type="PANTHER" id="PTHR23147">
    <property type="entry name" value="SERINE/ARGININE RICH SPLICING FACTOR"/>
    <property type="match status" value="1"/>
</dbReference>
<organism evidence="7">
    <name type="scientific">Tanacetum cinerariifolium</name>
    <name type="common">Dalmatian daisy</name>
    <name type="synonym">Chrysanthemum cinerariifolium</name>
    <dbReference type="NCBI Taxonomy" id="118510"/>
    <lineage>
        <taxon>Eukaryota</taxon>
        <taxon>Viridiplantae</taxon>
        <taxon>Streptophyta</taxon>
        <taxon>Embryophyta</taxon>
        <taxon>Tracheophyta</taxon>
        <taxon>Spermatophyta</taxon>
        <taxon>Magnoliopsida</taxon>
        <taxon>eudicotyledons</taxon>
        <taxon>Gunneridae</taxon>
        <taxon>Pentapetalae</taxon>
        <taxon>asterids</taxon>
        <taxon>campanulids</taxon>
        <taxon>Asterales</taxon>
        <taxon>Asteraceae</taxon>
        <taxon>Asteroideae</taxon>
        <taxon>Anthemideae</taxon>
        <taxon>Anthemidinae</taxon>
        <taxon>Tanacetum</taxon>
    </lineage>
</organism>
<evidence type="ECO:0000256" key="4">
    <source>
        <dbReference type="PROSITE-ProRule" id="PRU00176"/>
    </source>
</evidence>
<dbReference type="PROSITE" id="PS50102">
    <property type="entry name" value="RRM"/>
    <property type="match status" value="1"/>
</dbReference>
<dbReference type="InterPro" id="IPR012677">
    <property type="entry name" value="Nucleotide-bd_a/b_plait_sf"/>
</dbReference>
<gene>
    <name evidence="7" type="ORF">Tci_049383</name>
</gene>
<accession>A0A6L2MYH0</accession>
<dbReference type="GO" id="GO:0005681">
    <property type="term" value="C:spliceosomal complex"/>
    <property type="evidence" value="ECO:0007669"/>
    <property type="project" value="UniProtKB-KW"/>
</dbReference>
<sequence length="356" mass="39877">MVRSGPGWSGPGRSSVWSGPTRHNLWVFGKTGPDRTEDRNGPKPRTETGPTILRFGPVCVGPVRFFGPGSMKILRSSRFSNADRVQNISHSIYVTNFPDSATSRDLWNACSVYGTVVDVFIPLKKSKVGKRLAFVRFVKVHNLVRLVENLCTIWIGRHHLFANQHGYKTGSYVNAVNNSHSVPQGPVLSSAPALVLDDECLIDCDLSKYLMGKVKEFSSIPNLYTIFRDEGFRDVKLTYLGELFTWEPSFLTCKEKEYVSNDEFVRKTSNNNDGQLPHDEVFGDVLSSDDEVHEYSSVRAALVHVSALESTNFLSADDLRLEIAFMVDDTGAKTNAMVMNVRKKSDKKLVWSIVVY</sequence>
<dbReference type="GO" id="GO:0008380">
    <property type="term" value="P:RNA splicing"/>
    <property type="evidence" value="ECO:0007669"/>
    <property type="project" value="UniProtKB-KW"/>
</dbReference>
<evidence type="ECO:0000256" key="1">
    <source>
        <dbReference type="ARBA" id="ARBA00022664"/>
    </source>
</evidence>
<evidence type="ECO:0000256" key="2">
    <source>
        <dbReference type="ARBA" id="ARBA00022728"/>
    </source>
</evidence>
<keyword evidence="1" id="KW-0507">mRNA processing</keyword>
<evidence type="ECO:0000256" key="3">
    <source>
        <dbReference type="ARBA" id="ARBA00023187"/>
    </source>
</evidence>
<dbReference type="SMART" id="SM00360">
    <property type="entry name" value="RRM"/>
    <property type="match status" value="1"/>
</dbReference>
<feature type="domain" description="RRM" evidence="6">
    <location>
        <begin position="90"/>
        <end position="150"/>
    </location>
</feature>
<dbReference type="GO" id="GO:0003723">
    <property type="term" value="F:RNA binding"/>
    <property type="evidence" value="ECO:0007669"/>
    <property type="project" value="UniProtKB-UniRule"/>
</dbReference>
<dbReference type="InterPro" id="IPR035979">
    <property type="entry name" value="RBD_domain_sf"/>
</dbReference>
<evidence type="ECO:0000313" key="7">
    <source>
        <dbReference type="EMBL" id="GEU77405.1"/>
    </source>
</evidence>
<dbReference type="Gene3D" id="3.30.70.330">
    <property type="match status" value="1"/>
</dbReference>
<dbReference type="CDD" id="cd00590">
    <property type="entry name" value="RRM_SF"/>
    <property type="match status" value="1"/>
</dbReference>